<protein>
    <submittedName>
        <fullName evidence="2">Uncharacterized protein</fullName>
    </submittedName>
</protein>
<feature type="non-terminal residue" evidence="2">
    <location>
        <position position="662"/>
    </location>
</feature>
<accession>A0A3B0SVL3</accession>
<evidence type="ECO:0000313" key="2">
    <source>
        <dbReference type="EMBL" id="VAW06352.1"/>
    </source>
</evidence>
<name>A0A3B0SVL3_9ZZZZ</name>
<organism evidence="2">
    <name type="scientific">hydrothermal vent metagenome</name>
    <dbReference type="NCBI Taxonomy" id="652676"/>
    <lineage>
        <taxon>unclassified sequences</taxon>
        <taxon>metagenomes</taxon>
        <taxon>ecological metagenomes</taxon>
    </lineage>
</organism>
<reference evidence="2" key="1">
    <citation type="submission" date="2018-06" db="EMBL/GenBank/DDBJ databases">
        <authorList>
            <person name="Zhirakovskaya E."/>
        </authorList>
    </citation>
    <scope>NUCLEOTIDE SEQUENCE</scope>
</reference>
<dbReference type="EMBL" id="UOEK01000347">
    <property type="protein sequence ID" value="VAW06352.1"/>
    <property type="molecule type" value="Genomic_DNA"/>
</dbReference>
<sequence length="662" mass="70037">MFMKRGALVFVAMALVVSACTSVDSSATTTSLAPTPPTPPTTSSAQGLPTAQSDEGLCGTEFPLFVAGVEGNDPRDIYGTPGPGPGSEPVAPGQMVSYWLGEYGNLEFRWPPTKPLAESASWTLEVAGRPATIVGVGGTRVTLYVQLDETGDRCSQFAAEVYGPRTDPLGDSIFLFVDTLRDGDGAQAYLTERENEVTLASAGAEYPEGRCQSPLVVDSEITPVDAISLVANFLADRGDRRRAQGCLTESGLTSYRGADQTIWPFLCLFECDDGAQFATTKVPPRESGEGNGSQFVTAVVTFSDGESVRSVREEYEVVPVTLVSGVTVAAIASVYPDLETQIDEGTAMAFVSDLLRRLAEGHYEIAAPLLIDQGVTAEIEERLPGVWERSMTELLGEFCSRAMCTAASRIVGTAPVGPLTRDVIVTFEGANGAVTKKIQSGAFEGYMTAGGLPPDGDAGVLAVPLVESVFRGRPHSGIVVLGERSLELWGTEASPNPIVFYNATRVADVVAAGEWIVANTWWTDTLWASVEPVTEDEFTRINSRRNPWGESATLVGGGTTAGVSYAFIVEAGTLSATGLDSRTDQAVFEPDSDGAVVLKVSMAGNTLAVTRLRGEIFAYELYSVSRAADSQLELSLRRSLARGDARGSMVLASDGSLAAYVA</sequence>
<proteinExistence type="predicted"/>
<feature type="region of interest" description="Disordered" evidence="1">
    <location>
        <begin position="26"/>
        <end position="53"/>
    </location>
</feature>
<dbReference type="PROSITE" id="PS51257">
    <property type="entry name" value="PROKAR_LIPOPROTEIN"/>
    <property type="match status" value="1"/>
</dbReference>
<dbReference type="AlphaFoldDB" id="A0A3B0SVL3"/>
<evidence type="ECO:0000256" key="1">
    <source>
        <dbReference type="SAM" id="MobiDB-lite"/>
    </source>
</evidence>
<gene>
    <name evidence="2" type="ORF">MNBD_ACTINO02-988</name>
</gene>
<feature type="region of interest" description="Disordered" evidence="1">
    <location>
        <begin position="71"/>
        <end position="90"/>
    </location>
</feature>